<name>A0A2S8FR43_9BACT</name>
<comment type="caution">
    <text evidence="2">The sequence shown here is derived from an EMBL/GenBank/DDBJ whole genome shotgun (WGS) entry which is preliminary data.</text>
</comment>
<feature type="transmembrane region" description="Helical" evidence="1">
    <location>
        <begin position="20"/>
        <end position="41"/>
    </location>
</feature>
<protein>
    <recommendedName>
        <fullName evidence="4">DUF5673 domain-containing protein</fullName>
    </recommendedName>
</protein>
<feature type="transmembrane region" description="Helical" evidence="1">
    <location>
        <begin position="53"/>
        <end position="73"/>
    </location>
</feature>
<organism evidence="2 3">
    <name type="scientific">Blastopirellula marina</name>
    <dbReference type="NCBI Taxonomy" id="124"/>
    <lineage>
        <taxon>Bacteria</taxon>
        <taxon>Pseudomonadati</taxon>
        <taxon>Planctomycetota</taxon>
        <taxon>Planctomycetia</taxon>
        <taxon>Pirellulales</taxon>
        <taxon>Pirellulaceae</taxon>
        <taxon>Blastopirellula</taxon>
    </lineage>
</organism>
<dbReference type="AlphaFoldDB" id="A0A2S8FR43"/>
<dbReference type="RefSeq" id="WP_105330379.1">
    <property type="nucleotide sequence ID" value="NZ_PUHY01000010.1"/>
</dbReference>
<dbReference type="EMBL" id="PUHY01000010">
    <property type="protein sequence ID" value="PQO34649.1"/>
    <property type="molecule type" value="Genomic_DNA"/>
</dbReference>
<reference evidence="2 3" key="1">
    <citation type="submission" date="2018-02" db="EMBL/GenBank/DDBJ databases">
        <title>Comparative genomes isolates from brazilian mangrove.</title>
        <authorList>
            <person name="Araujo J.E."/>
            <person name="Taketani R.G."/>
            <person name="Silva M.C.P."/>
            <person name="Loureco M.V."/>
            <person name="Andreote F.D."/>
        </authorList>
    </citation>
    <scope>NUCLEOTIDE SEQUENCE [LARGE SCALE GENOMIC DNA]</scope>
    <source>
        <strain evidence="2 3">Hex-1 MGV</strain>
    </source>
</reference>
<evidence type="ECO:0000313" key="3">
    <source>
        <dbReference type="Proteomes" id="UP000238322"/>
    </source>
</evidence>
<sequence length="228" mass="25464">MTSEPGPEIELETVDEKPHQFRLFDLMVGMTIVAIVCAVLAPLFRMMIAENRLPVLIIFLVQAVVMAGTIFHASSRRQRMLLGAGKRIGLGYNGKLPGKFLPQAISLGMMVVFSVMQFVVTLFLTMDDFPWYLMLQQIQLGIYGGTMLSQFRWGRTPGTTEFFEQGVVPASFHLVPWSNVVLRPSQMAEDRLVMVMKAQPNSIMGTTSTVQVDEKLRAYLLAHHGEAA</sequence>
<accession>A0A2S8FR43</accession>
<keyword evidence="1" id="KW-1133">Transmembrane helix</keyword>
<feature type="transmembrane region" description="Helical" evidence="1">
    <location>
        <begin position="100"/>
        <end position="124"/>
    </location>
</feature>
<dbReference type="Proteomes" id="UP000238322">
    <property type="component" value="Unassembled WGS sequence"/>
</dbReference>
<keyword evidence="1" id="KW-0472">Membrane</keyword>
<keyword evidence="1" id="KW-0812">Transmembrane</keyword>
<evidence type="ECO:0008006" key="4">
    <source>
        <dbReference type="Google" id="ProtNLM"/>
    </source>
</evidence>
<proteinExistence type="predicted"/>
<dbReference type="OrthoDB" id="284719at2"/>
<evidence type="ECO:0000256" key="1">
    <source>
        <dbReference type="SAM" id="Phobius"/>
    </source>
</evidence>
<evidence type="ECO:0000313" key="2">
    <source>
        <dbReference type="EMBL" id="PQO34649.1"/>
    </source>
</evidence>
<gene>
    <name evidence="2" type="ORF">C5Y83_14170</name>
</gene>